<dbReference type="InterPro" id="IPR015075">
    <property type="entry name" value="AtaL"/>
</dbReference>
<reference evidence="1 2" key="1">
    <citation type="submission" date="2019-03" db="EMBL/GenBank/DDBJ databases">
        <title>Sapientia aquatica gen. nov., sp. nov., isolated from a crater lake.</title>
        <authorList>
            <person name="Felfoldi T."/>
            <person name="Szabo A."/>
            <person name="Toth E."/>
            <person name="Schumann P."/>
            <person name="Keki Z."/>
            <person name="Marialigeti K."/>
            <person name="Mathe I."/>
        </authorList>
    </citation>
    <scope>NUCLEOTIDE SEQUENCE [LARGE SCALE GENOMIC DNA]</scope>
    <source>
        <strain evidence="1 2">SA-152</strain>
    </source>
</reference>
<dbReference type="OrthoDB" id="6367327at2"/>
<dbReference type="Proteomes" id="UP000294829">
    <property type="component" value="Unassembled WGS sequence"/>
</dbReference>
<gene>
    <name evidence="1" type="ORF">E2I14_18890</name>
</gene>
<dbReference type="CDD" id="cd08863">
    <property type="entry name" value="SRPBCC_DUF1857"/>
    <property type="match status" value="1"/>
</dbReference>
<dbReference type="Pfam" id="PF08982">
    <property type="entry name" value="AtaL"/>
    <property type="match status" value="1"/>
</dbReference>
<dbReference type="SUPFAM" id="SSF55961">
    <property type="entry name" value="Bet v1-like"/>
    <property type="match status" value="1"/>
</dbReference>
<name>A0A4R5VMC2_9BURK</name>
<sequence length="160" mass="18797">MKFEHLIEINDLKNPLVTQMTREQLWNGLVLRAEFPKTFISYLDSCTITARDLDSLKRTLQFGELKINDRVQFDFLNYVHYQVYRQGEIPESSMRMTIEEPAPGALFIRFTYDTGNTEAEDLENAEYNDYRRSAYVAADIDMVKTLREMHDIGRLDNLLT</sequence>
<keyword evidence="2" id="KW-1185">Reference proteome</keyword>
<proteinExistence type="predicted"/>
<dbReference type="EMBL" id="SMYL01000027">
    <property type="protein sequence ID" value="TDK59231.1"/>
    <property type="molecule type" value="Genomic_DNA"/>
</dbReference>
<organism evidence="1 2">
    <name type="scientific">Sapientia aquatica</name>
    <dbReference type="NCBI Taxonomy" id="1549640"/>
    <lineage>
        <taxon>Bacteria</taxon>
        <taxon>Pseudomonadati</taxon>
        <taxon>Pseudomonadota</taxon>
        <taxon>Betaproteobacteria</taxon>
        <taxon>Burkholderiales</taxon>
        <taxon>Oxalobacteraceae</taxon>
        <taxon>Sapientia</taxon>
    </lineage>
</organism>
<dbReference type="Gene3D" id="3.30.530.20">
    <property type="match status" value="1"/>
</dbReference>
<dbReference type="AlphaFoldDB" id="A0A4R5VMC2"/>
<evidence type="ECO:0000313" key="1">
    <source>
        <dbReference type="EMBL" id="TDK59231.1"/>
    </source>
</evidence>
<comment type="caution">
    <text evidence="1">The sequence shown here is derived from an EMBL/GenBank/DDBJ whole genome shotgun (WGS) entry which is preliminary data.</text>
</comment>
<dbReference type="RefSeq" id="WP_133331462.1">
    <property type="nucleotide sequence ID" value="NZ_SMYL01000027.1"/>
</dbReference>
<evidence type="ECO:0000313" key="2">
    <source>
        <dbReference type="Proteomes" id="UP000294829"/>
    </source>
</evidence>
<protein>
    <submittedName>
        <fullName evidence="1">DUF1857 family protein</fullName>
    </submittedName>
</protein>
<accession>A0A4R5VMC2</accession>
<dbReference type="InterPro" id="IPR023393">
    <property type="entry name" value="START-like_dom_sf"/>
</dbReference>